<evidence type="ECO:0000313" key="3">
    <source>
        <dbReference type="Proteomes" id="UP000016929"/>
    </source>
</evidence>
<organism evidence="2 3">
    <name type="scientific">Fusarium oxysporum f. sp. cubense (strain race 4)</name>
    <name type="common">Panama disease fungus</name>
    <dbReference type="NCBI Taxonomy" id="2502994"/>
    <lineage>
        <taxon>Eukaryota</taxon>
        <taxon>Fungi</taxon>
        <taxon>Dikarya</taxon>
        <taxon>Ascomycota</taxon>
        <taxon>Pezizomycotina</taxon>
        <taxon>Sordariomycetes</taxon>
        <taxon>Hypocreomycetidae</taxon>
        <taxon>Hypocreales</taxon>
        <taxon>Nectriaceae</taxon>
        <taxon>Fusarium</taxon>
        <taxon>Fusarium oxysporum species complex</taxon>
    </lineage>
</organism>
<evidence type="ECO:0000256" key="1">
    <source>
        <dbReference type="SAM" id="MobiDB-lite"/>
    </source>
</evidence>
<dbReference type="AlphaFoldDB" id="N1RRM4"/>
<dbReference type="HOGENOM" id="CLU_2891999_0_0_1"/>
<feature type="region of interest" description="Disordered" evidence="1">
    <location>
        <begin position="1"/>
        <end position="27"/>
    </location>
</feature>
<reference evidence="3" key="1">
    <citation type="submission" date="2012-09" db="EMBL/GenBank/DDBJ databases">
        <title>Genome sequencing and comparative transcriptomics of race 1 and race 4 of banana pathogen: Fusarium oxysporum f. sp. cubense.</title>
        <authorList>
            <person name="Fang X."/>
            <person name="Huang J."/>
        </authorList>
    </citation>
    <scope>NUCLEOTIDE SEQUENCE [LARGE SCALE GENOMIC DNA]</scope>
    <source>
        <strain evidence="3">race 4</strain>
    </source>
</reference>
<protein>
    <submittedName>
        <fullName evidence="2">Uncharacterized protein</fullName>
    </submittedName>
</protein>
<accession>N1RRM4</accession>
<name>N1RRM4_FUSC4</name>
<feature type="non-terminal residue" evidence="2">
    <location>
        <position position="67"/>
    </location>
</feature>
<dbReference type="EMBL" id="KB726445">
    <property type="protein sequence ID" value="EMT69243.1"/>
    <property type="molecule type" value="Genomic_DNA"/>
</dbReference>
<evidence type="ECO:0000313" key="2">
    <source>
        <dbReference type="EMBL" id="EMT69243.1"/>
    </source>
</evidence>
<dbReference type="Proteomes" id="UP000016929">
    <property type="component" value="Unassembled WGS sequence"/>
</dbReference>
<reference evidence="3" key="2">
    <citation type="journal article" date="2014" name="PLoS ONE">
        <title>Genome and Transcriptome Analysis of the Fungal Pathogen Fusarium oxysporum f. sp. cubense Causing Banana Vascular Wilt Disease.</title>
        <authorList>
            <person name="Guo L."/>
            <person name="Han L."/>
            <person name="Yang L."/>
            <person name="Zeng H."/>
            <person name="Fan D."/>
            <person name="Zhu Y."/>
            <person name="Feng Y."/>
            <person name="Wang G."/>
            <person name="Peng C."/>
            <person name="Jiang X."/>
            <person name="Zhou D."/>
            <person name="Ni P."/>
            <person name="Liang C."/>
            <person name="Liu L."/>
            <person name="Wang J."/>
            <person name="Mao C."/>
            <person name="Fang X."/>
            <person name="Peng M."/>
            <person name="Huang J."/>
        </authorList>
    </citation>
    <scope>NUCLEOTIDE SEQUENCE [LARGE SCALE GENOMIC DNA]</scope>
    <source>
        <strain evidence="3">race 4</strain>
    </source>
</reference>
<gene>
    <name evidence="2" type="ORF">FOC4_h10017134</name>
</gene>
<proteinExistence type="predicted"/>
<sequence>MSGTAIKGSLAGSPSSSPPPPAFPRLGSRSKAIAKHAALTLASTADSSVDDLYKIIWGQRRFVIASL</sequence>
<keyword evidence="3" id="KW-1185">Reference proteome</keyword>